<evidence type="ECO:0000313" key="3">
    <source>
        <dbReference type="Proteomes" id="UP001595872"/>
    </source>
</evidence>
<dbReference type="InterPro" id="IPR007278">
    <property type="entry name" value="DUF397"/>
</dbReference>
<evidence type="ECO:0000259" key="1">
    <source>
        <dbReference type="Pfam" id="PF04149"/>
    </source>
</evidence>
<dbReference type="RefSeq" id="WP_378256191.1">
    <property type="nucleotide sequence ID" value="NZ_JBHSIT010000004.1"/>
</dbReference>
<accession>A0ABV9TZM1</accession>
<dbReference type="Proteomes" id="UP001595872">
    <property type="component" value="Unassembled WGS sequence"/>
</dbReference>
<comment type="caution">
    <text evidence="2">The sequence shown here is derived from an EMBL/GenBank/DDBJ whole genome shotgun (WGS) entry which is preliminary data.</text>
</comment>
<protein>
    <submittedName>
        <fullName evidence="2">DUF397 domain-containing protein</fullName>
    </submittedName>
</protein>
<gene>
    <name evidence="2" type="ORF">ACFPCY_17050</name>
</gene>
<name>A0ABV9TZM1_9ACTN</name>
<keyword evidence="3" id="KW-1185">Reference proteome</keyword>
<evidence type="ECO:0000313" key="2">
    <source>
        <dbReference type="EMBL" id="MFC4909034.1"/>
    </source>
</evidence>
<proteinExistence type="predicted"/>
<reference evidence="3" key="1">
    <citation type="journal article" date="2019" name="Int. J. Syst. Evol. Microbiol.">
        <title>The Global Catalogue of Microorganisms (GCM) 10K type strain sequencing project: providing services to taxonomists for standard genome sequencing and annotation.</title>
        <authorList>
            <consortium name="The Broad Institute Genomics Platform"/>
            <consortium name="The Broad Institute Genome Sequencing Center for Infectious Disease"/>
            <person name="Wu L."/>
            <person name="Ma J."/>
        </authorList>
    </citation>
    <scope>NUCLEOTIDE SEQUENCE [LARGE SCALE GENOMIC DNA]</scope>
    <source>
        <strain evidence="3">KLKA75</strain>
    </source>
</reference>
<dbReference type="EMBL" id="JBHSIT010000004">
    <property type="protein sequence ID" value="MFC4909034.1"/>
    <property type="molecule type" value="Genomic_DNA"/>
</dbReference>
<organism evidence="2 3">
    <name type="scientific">Actinomadura gamaensis</name>
    <dbReference type="NCBI Taxonomy" id="1763541"/>
    <lineage>
        <taxon>Bacteria</taxon>
        <taxon>Bacillati</taxon>
        <taxon>Actinomycetota</taxon>
        <taxon>Actinomycetes</taxon>
        <taxon>Streptosporangiales</taxon>
        <taxon>Thermomonosporaceae</taxon>
        <taxon>Actinomadura</taxon>
    </lineage>
</organism>
<sequence length="61" mass="6638">MINWRKSSYSSESGGGGTCVELADLGTTVGVRDSKNPRAGHLALTRTNLRQLAEVIRYSEK</sequence>
<dbReference type="Pfam" id="PF04149">
    <property type="entry name" value="DUF397"/>
    <property type="match status" value="1"/>
</dbReference>
<feature type="domain" description="DUF397" evidence="1">
    <location>
        <begin position="3"/>
        <end position="53"/>
    </location>
</feature>